<sequence length="401" mass="43721">MMLAAVAVGVSHLVYSTQAGANYGLSLFWVILVISLLKYPAFRLAVDYTNVTGTSLVTAYAKISKIALAWLVVGFFVDMFIATSAVALVAAGLFISVFDLSYSNIQIAIALVVVSAIILLNGQYQKSERIVKILVLAFSLLTIVAMIFSLPLLGSDDRALFAELTPSRSLSIFVIAIAGWMPMPTNGALLFSKWVCEKRAIEGDRFDSATALSDFRIGYTLTVVLAMCFIVMGTGVLFDTGRIAPSRPPEFAAELFTIFTTTIGQWSYPVIATAGIAVMWSTLIALMDVMPRLTDRLAGIITGRPREAPSRYKQFSIVQVIGVSVILLFFMKSFTVFLYFATSVGLIAAPAIGYYNYIAVTSDEVSSTYTPKRGIILWNWLGVIVMTAFAIAFLYTRIFGL</sequence>
<feature type="transmembrane region" description="Helical" evidence="5">
    <location>
        <begin position="337"/>
        <end position="355"/>
    </location>
</feature>
<evidence type="ECO:0000313" key="6">
    <source>
        <dbReference type="EMBL" id="SUZ95331.1"/>
    </source>
</evidence>
<keyword evidence="2 5" id="KW-0812">Transmembrane</keyword>
<evidence type="ECO:0000256" key="1">
    <source>
        <dbReference type="ARBA" id="ARBA00004141"/>
    </source>
</evidence>
<feature type="transmembrane region" description="Helical" evidence="5">
    <location>
        <begin position="172"/>
        <end position="196"/>
    </location>
</feature>
<comment type="subcellular location">
    <subcellularLocation>
        <location evidence="1">Membrane</location>
        <topology evidence="1">Multi-pass membrane protein</topology>
    </subcellularLocation>
</comment>
<keyword evidence="3 5" id="KW-1133">Transmembrane helix</keyword>
<feature type="transmembrane region" description="Helical" evidence="5">
    <location>
        <begin position="101"/>
        <end position="121"/>
    </location>
</feature>
<feature type="transmembrane region" description="Helical" evidence="5">
    <location>
        <begin position="217"/>
        <end position="238"/>
    </location>
</feature>
<accession>A0A381RW28</accession>
<organism evidence="6">
    <name type="scientific">marine metagenome</name>
    <dbReference type="NCBI Taxonomy" id="408172"/>
    <lineage>
        <taxon>unclassified sequences</taxon>
        <taxon>metagenomes</taxon>
        <taxon>ecological metagenomes</taxon>
    </lineage>
</organism>
<dbReference type="Pfam" id="PF01566">
    <property type="entry name" value="Nramp"/>
    <property type="match status" value="1"/>
</dbReference>
<feature type="transmembrane region" description="Helical" evidence="5">
    <location>
        <begin position="266"/>
        <end position="286"/>
    </location>
</feature>
<gene>
    <name evidence="6" type="ORF">METZ01_LOCUS48185</name>
</gene>
<proteinExistence type="predicted"/>
<evidence type="ECO:0008006" key="7">
    <source>
        <dbReference type="Google" id="ProtNLM"/>
    </source>
</evidence>
<feature type="transmembrane region" description="Helical" evidence="5">
    <location>
        <begin position="314"/>
        <end position="331"/>
    </location>
</feature>
<keyword evidence="4 5" id="KW-0472">Membrane</keyword>
<dbReference type="InterPro" id="IPR001046">
    <property type="entry name" value="NRAMP_fam"/>
</dbReference>
<feature type="transmembrane region" description="Helical" evidence="5">
    <location>
        <begin position="67"/>
        <end position="95"/>
    </location>
</feature>
<feature type="transmembrane region" description="Helical" evidence="5">
    <location>
        <begin position="26"/>
        <end position="46"/>
    </location>
</feature>
<dbReference type="GO" id="GO:0016020">
    <property type="term" value="C:membrane"/>
    <property type="evidence" value="ECO:0007669"/>
    <property type="project" value="UniProtKB-SubCell"/>
</dbReference>
<name>A0A381RW28_9ZZZZ</name>
<protein>
    <recommendedName>
        <fullName evidence="7">Amino acid transporter transmembrane domain-containing protein</fullName>
    </recommendedName>
</protein>
<dbReference type="EMBL" id="UINC01002316">
    <property type="protein sequence ID" value="SUZ95331.1"/>
    <property type="molecule type" value="Genomic_DNA"/>
</dbReference>
<dbReference type="AlphaFoldDB" id="A0A381RW28"/>
<feature type="transmembrane region" description="Helical" evidence="5">
    <location>
        <begin position="133"/>
        <end position="152"/>
    </location>
</feature>
<evidence type="ECO:0000256" key="3">
    <source>
        <dbReference type="ARBA" id="ARBA00022989"/>
    </source>
</evidence>
<evidence type="ECO:0000256" key="2">
    <source>
        <dbReference type="ARBA" id="ARBA00022692"/>
    </source>
</evidence>
<feature type="transmembrane region" description="Helical" evidence="5">
    <location>
        <begin position="376"/>
        <end position="395"/>
    </location>
</feature>
<dbReference type="GO" id="GO:0046873">
    <property type="term" value="F:metal ion transmembrane transporter activity"/>
    <property type="evidence" value="ECO:0007669"/>
    <property type="project" value="InterPro"/>
</dbReference>
<reference evidence="6" key="1">
    <citation type="submission" date="2018-05" db="EMBL/GenBank/DDBJ databases">
        <authorList>
            <person name="Lanie J.A."/>
            <person name="Ng W.-L."/>
            <person name="Kazmierczak K.M."/>
            <person name="Andrzejewski T.M."/>
            <person name="Davidsen T.M."/>
            <person name="Wayne K.J."/>
            <person name="Tettelin H."/>
            <person name="Glass J.I."/>
            <person name="Rusch D."/>
            <person name="Podicherti R."/>
            <person name="Tsui H.-C.T."/>
            <person name="Winkler M.E."/>
        </authorList>
    </citation>
    <scope>NUCLEOTIDE SEQUENCE</scope>
</reference>
<evidence type="ECO:0000256" key="5">
    <source>
        <dbReference type="SAM" id="Phobius"/>
    </source>
</evidence>
<evidence type="ECO:0000256" key="4">
    <source>
        <dbReference type="ARBA" id="ARBA00023136"/>
    </source>
</evidence>